<evidence type="ECO:0000313" key="5">
    <source>
        <dbReference type="EMBL" id="AFZ10965.1"/>
    </source>
</evidence>
<dbReference type="InterPro" id="IPR027417">
    <property type="entry name" value="P-loop_NTPase"/>
</dbReference>
<protein>
    <submittedName>
        <fullName evidence="5">AAA ATPase central domain protein</fullName>
    </submittedName>
</protein>
<dbReference type="InterPro" id="IPR003593">
    <property type="entry name" value="AAA+_ATPase"/>
</dbReference>
<feature type="domain" description="AAA+ ATPase" evidence="4">
    <location>
        <begin position="448"/>
        <end position="580"/>
    </location>
</feature>
<dbReference type="KEGG" id="oni:Osc7112_6885"/>
<proteinExistence type="inferred from homology"/>
<dbReference type="Gene3D" id="3.40.50.300">
    <property type="entry name" value="P-loop containing nucleotide triphosphate hydrolases"/>
    <property type="match status" value="1"/>
</dbReference>
<dbReference type="PATRIC" id="fig|179408.3.peg.8253"/>
<keyword evidence="6" id="KW-1185">Reference proteome</keyword>
<keyword evidence="3" id="KW-0067">ATP-binding</keyword>
<evidence type="ECO:0000256" key="2">
    <source>
        <dbReference type="ARBA" id="ARBA00022741"/>
    </source>
</evidence>
<accession>K9VUW0</accession>
<gene>
    <name evidence="5" type="ORF">Osc7112_6885</name>
</gene>
<organism evidence="5 6">
    <name type="scientific">Phormidium nigroviride PCC 7112</name>
    <dbReference type="NCBI Taxonomy" id="179408"/>
    <lineage>
        <taxon>Bacteria</taxon>
        <taxon>Bacillati</taxon>
        <taxon>Cyanobacteriota</taxon>
        <taxon>Cyanophyceae</taxon>
        <taxon>Oscillatoriophycideae</taxon>
        <taxon>Oscillatoriales</taxon>
        <taxon>Oscillatoriaceae</taxon>
        <taxon>Phormidium</taxon>
    </lineage>
</organism>
<dbReference type="Proteomes" id="UP000010478">
    <property type="component" value="Plasmid pOSC7112.04"/>
</dbReference>
<evidence type="ECO:0000256" key="3">
    <source>
        <dbReference type="ARBA" id="ARBA00022840"/>
    </source>
</evidence>
<name>K9VUW0_9CYAN</name>
<keyword evidence="2" id="KW-0547">Nucleotide-binding</keyword>
<dbReference type="InterPro" id="IPR054472">
    <property type="entry name" value="WHD"/>
</dbReference>
<dbReference type="GO" id="GO:0016887">
    <property type="term" value="F:ATP hydrolysis activity"/>
    <property type="evidence" value="ECO:0007669"/>
    <property type="project" value="InterPro"/>
</dbReference>
<dbReference type="InterPro" id="IPR050221">
    <property type="entry name" value="26S_Proteasome_ATPase"/>
</dbReference>
<dbReference type="PANTHER" id="PTHR23073">
    <property type="entry name" value="26S PROTEASOME REGULATORY SUBUNIT"/>
    <property type="match status" value="1"/>
</dbReference>
<dbReference type="RefSeq" id="WP_015211839.1">
    <property type="nucleotide sequence ID" value="NC_019764.1"/>
</dbReference>
<evidence type="ECO:0000259" key="4">
    <source>
        <dbReference type="SMART" id="SM00382"/>
    </source>
</evidence>
<evidence type="ECO:0000313" key="6">
    <source>
        <dbReference type="Proteomes" id="UP000010478"/>
    </source>
</evidence>
<dbReference type="SUPFAM" id="SSF52540">
    <property type="entry name" value="P-loop containing nucleoside triphosphate hydrolases"/>
    <property type="match status" value="1"/>
</dbReference>
<dbReference type="eggNOG" id="COG0464">
    <property type="taxonomic scope" value="Bacteria"/>
</dbReference>
<sequence length="663" mass="73798">MTPSSEEWHKANYRYLLAQIEQVRQILEHHLSADAKQSTPQLPLPHAVAADSPTDPLFRLDELCATFHLKAIERNILLMCAGMELMPDLRLLCAAIHGDPQLNYPTFALAAKIFPSVEWSVISSYSPLQQNHLIEIGASFPLTLSPLRIDQTLLCYLLGEPCLDLFLSSTIKQITLSQTPGIKLQPVPETIAVELAKFLANHTISKNTIVQLCGLEAAVIQDIIVSACSVSGCHLFTIKASWLPAVTSELNYLIQRWERFAILFNAVLLLDCHQDNTVTGAVLDAMQYLFQTIKSRLIVTSVERISGLKNSALTFNVPKLTASEQLAIWQHNLGSAAAKLNGKVETLITYFNLSSSAIQAVCTEALNASIVNSSNPEKFEAILWNTCREIARPQLEDLAVRVESTATWDDLILRAEQKQLLQEMVAQIRQRSQVYYRWGFGGKSARGLGISALFSGMSGTGKTMAAEVVANELNLDLYRIDLSAVVSKYIGETEKNLRRIFDAAENCGAVLLFDEADALFGRRSEVKDSRDRYANQEVSYLLQRMESYQGLAILTTNLKDSLDNAFNRRIRFVVKFPFPDTAERILIWQRVFPKNTPTEGLDFRNLARLNVAGGNICSIALNAAFLAAEAKEPVMMKHILQATQSEYMKLERTLTGSEIGGWV</sequence>
<comment type="similarity">
    <text evidence="1">Belongs to the AAA ATPase family.</text>
</comment>
<keyword evidence="5" id="KW-0614">Plasmid</keyword>
<dbReference type="Pfam" id="PF22977">
    <property type="entry name" value="WHD"/>
    <property type="match status" value="1"/>
</dbReference>
<dbReference type="SMART" id="SM00382">
    <property type="entry name" value="AAA"/>
    <property type="match status" value="1"/>
</dbReference>
<reference evidence="5 6" key="1">
    <citation type="submission" date="2012-05" db="EMBL/GenBank/DDBJ databases">
        <title>Finished plasmid 4 of genome of Oscillatoria sp. PCC 7112.</title>
        <authorList>
            <consortium name="US DOE Joint Genome Institute"/>
            <person name="Gugger M."/>
            <person name="Coursin T."/>
            <person name="Rippka R."/>
            <person name="Tandeau De Marsac N."/>
            <person name="Huntemann M."/>
            <person name="Wei C.-L."/>
            <person name="Han J."/>
            <person name="Detter J.C."/>
            <person name="Han C."/>
            <person name="Tapia R."/>
            <person name="Davenport K."/>
            <person name="Daligault H."/>
            <person name="Erkkila T."/>
            <person name="Gu W."/>
            <person name="Munk A.C.C."/>
            <person name="Teshima H."/>
            <person name="Xu Y."/>
            <person name="Chain P."/>
            <person name="Chen A."/>
            <person name="Krypides N."/>
            <person name="Mavromatis K."/>
            <person name="Markowitz V."/>
            <person name="Szeto E."/>
            <person name="Ivanova N."/>
            <person name="Mikhailova N."/>
            <person name="Ovchinnikova G."/>
            <person name="Pagani I."/>
            <person name="Pati A."/>
            <person name="Goodwin L."/>
            <person name="Peters L."/>
            <person name="Pitluck S."/>
            <person name="Woyke T."/>
            <person name="Kerfeld C."/>
        </authorList>
    </citation>
    <scope>NUCLEOTIDE SEQUENCE [LARGE SCALE GENOMIC DNA]</scope>
    <source>
        <strain evidence="5 6">PCC 7112</strain>
        <plasmid evidence="5 6">pOSC7112.04</plasmid>
    </source>
</reference>
<dbReference type="InterPro" id="IPR003959">
    <property type="entry name" value="ATPase_AAA_core"/>
</dbReference>
<dbReference type="HOGENOM" id="CLU_016564_1_0_3"/>
<dbReference type="AlphaFoldDB" id="K9VUW0"/>
<dbReference type="Pfam" id="PF00004">
    <property type="entry name" value="AAA"/>
    <property type="match status" value="1"/>
</dbReference>
<dbReference type="EMBL" id="CP003618">
    <property type="protein sequence ID" value="AFZ10965.1"/>
    <property type="molecule type" value="Genomic_DNA"/>
</dbReference>
<dbReference type="GO" id="GO:0005524">
    <property type="term" value="F:ATP binding"/>
    <property type="evidence" value="ECO:0007669"/>
    <property type="project" value="UniProtKB-KW"/>
</dbReference>
<dbReference type="CDD" id="cd19481">
    <property type="entry name" value="RecA-like_protease"/>
    <property type="match status" value="1"/>
</dbReference>
<geneLocation type="plasmid" evidence="5 6">
    <name>pOSC7112.04</name>
</geneLocation>
<evidence type="ECO:0000256" key="1">
    <source>
        <dbReference type="ARBA" id="ARBA00006914"/>
    </source>
</evidence>
<dbReference type="OrthoDB" id="9806903at2"/>